<keyword evidence="2" id="KW-1185">Reference proteome</keyword>
<dbReference type="RefSeq" id="YP_009275720.1">
    <property type="nucleotide sequence ID" value="NC_030932.1"/>
</dbReference>
<reference evidence="1 2" key="1">
    <citation type="journal article" date="2015" name="Sci. Rep.">
        <title>Bacteriophages of wastewater foaming-associated filamentous Gordonia reduce host levels in raw activated sludge.</title>
        <authorList>
            <person name="Liu M."/>
            <person name="Gill J.J."/>
            <person name="Young R."/>
            <person name="Summer E.J."/>
        </authorList>
    </citation>
    <scope>NUCLEOTIDE SEQUENCE [LARGE SCALE GENOMIC DNA]</scope>
</reference>
<accession>A0A0E3T6Z6</accession>
<proteinExistence type="predicted"/>
<dbReference type="GeneID" id="28800873"/>
<name>A0A0E3T6Z6_9CAUD</name>
<dbReference type="KEGG" id="vg:28800873"/>
<evidence type="ECO:0000313" key="1">
    <source>
        <dbReference type="EMBL" id="AKC03059.1"/>
    </source>
</evidence>
<dbReference type="Proteomes" id="UP000033018">
    <property type="component" value="Segment"/>
</dbReference>
<protein>
    <submittedName>
        <fullName evidence="1">Uncharacterized protein</fullName>
    </submittedName>
</protein>
<evidence type="ECO:0000313" key="2">
    <source>
        <dbReference type="Proteomes" id="UP000033018"/>
    </source>
</evidence>
<organism evidence="1 2">
    <name type="scientific">Gordonia phage Gsput1</name>
    <dbReference type="NCBI Taxonomy" id="1622193"/>
    <lineage>
        <taxon>Viruses</taxon>
        <taxon>Duplodnaviria</taxon>
        <taxon>Heunggongvirae</taxon>
        <taxon>Uroviricota</taxon>
        <taxon>Caudoviricetes</taxon>
        <taxon>Ruthgordonvirinae</taxon>
        <taxon>Gesputvirus</taxon>
        <taxon>Gesputvirus gsput1</taxon>
    </lineage>
</organism>
<sequence>MTKRHSDTFADRYHDLIDLGATHPQIAERLGLDREYLMRKLGRHGIEPRFENGSERLAMERLRPIIARGDTFTSFDLPFAVDVQSGLLVLGWLTTSGRIRGAGTKPGHAGGNRVRVYQPVTQELDAAA</sequence>
<dbReference type="EMBL" id="KP790011">
    <property type="protein sequence ID" value="AKC03059.1"/>
    <property type="molecule type" value="Genomic_DNA"/>
</dbReference>
<gene>
    <name evidence="1" type="ORF">Gsput1_34</name>
</gene>